<evidence type="ECO:0000313" key="2">
    <source>
        <dbReference type="Proteomes" id="UP000027590"/>
    </source>
</evidence>
<comment type="caution">
    <text evidence="1">The sequence shown here is derived from an EMBL/GenBank/DDBJ whole genome shotgun (WGS) entry which is preliminary data.</text>
</comment>
<sequence length="45" mass="5250">MGTAPLMAVPIFFLAMGNVMDERKVNSRLHMGNKMRFNKNNYYLK</sequence>
<proteinExistence type="predicted"/>
<reference evidence="1 2" key="1">
    <citation type="journal article" date="2014" name="Genome Biol. Evol.">
        <title>Acetic acid bacteria genomes reveal functional traits for adaptation to life in insect guts.</title>
        <authorList>
            <person name="Chouaia B."/>
            <person name="Gaiarsa S."/>
            <person name="Crotti E."/>
            <person name="Comandatore F."/>
            <person name="Degli Esposti M."/>
            <person name="Ricci I."/>
            <person name="Alma A."/>
            <person name="Favia G."/>
            <person name="Bandi C."/>
            <person name="Daffonchio D."/>
        </authorList>
    </citation>
    <scope>NUCLEOTIDE SEQUENCE [LARGE SCALE GENOMIC DNA]</scope>
    <source>
        <strain evidence="2">AM169</strain>
    </source>
</reference>
<reference evidence="1 2" key="2">
    <citation type="journal article" date="2014" name="PLoS ONE">
        <title>Evolution of mitochondria reconstructed from the energy metabolism of living bacteria.</title>
        <authorList>
            <person name="Degli Esposti M."/>
            <person name="Chouaia B."/>
            <person name="Comandatore F."/>
            <person name="Crotti E."/>
            <person name="Sassera D."/>
            <person name="Lievens P.M."/>
            <person name="Daffonchio D."/>
            <person name="Bandi C."/>
        </authorList>
    </citation>
    <scope>NUCLEOTIDE SEQUENCE [LARGE SCALE GENOMIC DNA]</scope>
    <source>
        <strain evidence="2">AM169</strain>
    </source>
</reference>
<name>A0A7U7J070_9PROT</name>
<evidence type="ECO:0000313" key="1">
    <source>
        <dbReference type="EMBL" id="CDG33215.1"/>
    </source>
</evidence>
<dbReference type="Proteomes" id="UP000027590">
    <property type="component" value="Unassembled WGS sequence"/>
</dbReference>
<protein>
    <submittedName>
        <fullName evidence="1">Uncharacterized protein</fullName>
    </submittedName>
</protein>
<organism evidence="1 2">
    <name type="scientific">Parasaccharibacter apium</name>
    <dbReference type="NCBI Taxonomy" id="1510841"/>
    <lineage>
        <taxon>Bacteria</taxon>
        <taxon>Pseudomonadati</taxon>
        <taxon>Pseudomonadota</taxon>
        <taxon>Alphaproteobacteria</taxon>
        <taxon>Acetobacterales</taxon>
        <taxon>Acetobacteraceae</taxon>
        <taxon>Parasaccharibacter</taxon>
    </lineage>
</organism>
<dbReference type="EMBL" id="CBLY010000003">
    <property type="protein sequence ID" value="CDG33215.1"/>
    <property type="molecule type" value="Genomic_DNA"/>
</dbReference>
<dbReference type="AlphaFoldDB" id="A0A7U7J070"/>
<accession>A0A7U7J070</accession>
<gene>
    <name evidence="1" type="ORF">SACS_0477</name>
</gene>